<accession>A0AAV9IR96</accession>
<organism evidence="1 2">
    <name type="scientific">Cyanidium caldarium</name>
    <name type="common">Red alga</name>
    <dbReference type="NCBI Taxonomy" id="2771"/>
    <lineage>
        <taxon>Eukaryota</taxon>
        <taxon>Rhodophyta</taxon>
        <taxon>Bangiophyceae</taxon>
        <taxon>Cyanidiales</taxon>
        <taxon>Cyanidiaceae</taxon>
        <taxon>Cyanidium</taxon>
    </lineage>
</organism>
<evidence type="ECO:0008006" key="3">
    <source>
        <dbReference type="Google" id="ProtNLM"/>
    </source>
</evidence>
<dbReference type="PANTHER" id="PTHR38134:SF2">
    <property type="entry name" value="GALACTOKINASE"/>
    <property type="match status" value="1"/>
</dbReference>
<name>A0AAV9IR96_CYACA</name>
<dbReference type="Gene3D" id="3.40.50.2000">
    <property type="entry name" value="Glycogen Phosphorylase B"/>
    <property type="match status" value="2"/>
</dbReference>
<gene>
    <name evidence="1" type="ORF">CDCA_CDCA03G0855</name>
</gene>
<reference evidence="1 2" key="1">
    <citation type="submission" date="2022-07" db="EMBL/GenBank/DDBJ databases">
        <title>Genome-wide signatures of adaptation to extreme environments.</title>
        <authorList>
            <person name="Cho C.H."/>
            <person name="Yoon H.S."/>
        </authorList>
    </citation>
    <scope>NUCLEOTIDE SEQUENCE [LARGE SCALE GENOMIC DNA]</scope>
    <source>
        <strain evidence="1 2">DBV 063 E5</strain>
    </source>
</reference>
<dbReference type="EMBL" id="JANCYW010000003">
    <property type="protein sequence ID" value="KAK4534830.1"/>
    <property type="molecule type" value="Genomic_DNA"/>
</dbReference>
<dbReference type="Proteomes" id="UP001301350">
    <property type="component" value="Unassembled WGS sequence"/>
</dbReference>
<evidence type="ECO:0000313" key="2">
    <source>
        <dbReference type="Proteomes" id="UP001301350"/>
    </source>
</evidence>
<evidence type="ECO:0000313" key="1">
    <source>
        <dbReference type="EMBL" id="KAK4534830.1"/>
    </source>
</evidence>
<dbReference type="PANTHER" id="PTHR38134">
    <property type="entry name" value="SLR1395 PROTEIN"/>
    <property type="match status" value="1"/>
</dbReference>
<protein>
    <recommendedName>
        <fullName evidence="3">Glycosyl transferase family 28 C-terminal domain-containing protein</fullName>
    </recommendedName>
</protein>
<sequence length="459" mass="50305">MGELREEGDAVLAARLLIYYVTGHGLGHLTRSLAVAGEFLRHNWRVTFCTAVEEPVIQRLLRDGWAAATGTDADSIVDRLAVRTVQLDVGCVQRDAVHVCPADTLRAYAQLDAQREERIAQESQYLSNQQPDWILSDAVPLSAPAAERAGLRHRFSFITNFFFSTIYDEYLYLDAVVSEKTQQLVQRMTADECTATHVFHLSPGRAPLPRGYAGAVTPVPLVARPAYRSRESVRAALHIPPDAAVALVMFGGASGSRTMRPTRSLWDVQAVDADAHWRLLVCENVPRTVTDGDEDDDGDHLPAAYVRVPPARQYLPDLLQAADVVVGKLGYGTCSECLAYRRPLVFVRRAHFAEEPYLLADMQQQRLAVEMPLDDLRAGRWSGYLQQALALRSEAASATYDNGSVTHGTATVFAHVSRQLHLTSIAPADAADAPQCPAAADRSCCCADPPRPRTPPATP</sequence>
<dbReference type="InterPro" id="IPR053205">
    <property type="entry name" value="GHMP_kinase_L-arabinokinase"/>
</dbReference>
<dbReference type="AlphaFoldDB" id="A0AAV9IR96"/>
<comment type="caution">
    <text evidence="1">The sequence shown here is derived from an EMBL/GenBank/DDBJ whole genome shotgun (WGS) entry which is preliminary data.</text>
</comment>
<keyword evidence="2" id="KW-1185">Reference proteome</keyword>
<dbReference type="SUPFAM" id="SSF53756">
    <property type="entry name" value="UDP-Glycosyltransferase/glycogen phosphorylase"/>
    <property type="match status" value="1"/>
</dbReference>
<proteinExistence type="predicted"/>